<proteinExistence type="predicted"/>
<reference evidence="1 2" key="1">
    <citation type="submission" date="2010-12" db="EMBL/GenBank/DDBJ databases">
        <title>Whole genome sequence of Acidiphilium multivorum AIU301.</title>
        <authorList>
            <person name="Narita-Yamada S."/>
            <person name="Nakamura S."/>
            <person name="Ito N."/>
            <person name="Takarada H."/>
            <person name="Katano Y."/>
            <person name="Nakazawa H."/>
            <person name="Hosoyama A."/>
            <person name="Yamada R."/>
            <person name="Fujita N."/>
        </authorList>
    </citation>
    <scope>NUCLEOTIDE SEQUENCE [LARGE SCALE GENOMIC DNA]</scope>
    <source>
        <strain evidence="2">DSM 11245 / JCM 8867 / AIU301</strain>
    </source>
</reference>
<protein>
    <submittedName>
        <fullName evidence="1">Putative transposase</fullName>
    </submittedName>
</protein>
<dbReference type="AlphaFoldDB" id="F0J4I5"/>
<dbReference type="KEGG" id="amv:ACMV_06900"/>
<evidence type="ECO:0000313" key="2">
    <source>
        <dbReference type="Proteomes" id="UP000007100"/>
    </source>
</evidence>
<accession>F0J4I5</accession>
<dbReference type="Proteomes" id="UP000007100">
    <property type="component" value="Chromosome"/>
</dbReference>
<dbReference type="HOGENOM" id="CLU_2893617_0_0_5"/>
<dbReference type="InterPro" id="IPR012337">
    <property type="entry name" value="RNaseH-like_sf"/>
</dbReference>
<name>F0J4I5_ACIMA</name>
<organism evidence="1 2">
    <name type="scientific">Acidiphilium multivorum (strain DSM 11245 / JCM 8867 / NBRC 100883 / AIU 301)</name>
    <dbReference type="NCBI Taxonomy" id="926570"/>
    <lineage>
        <taxon>Bacteria</taxon>
        <taxon>Pseudomonadati</taxon>
        <taxon>Pseudomonadota</taxon>
        <taxon>Alphaproteobacteria</taxon>
        <taxon>Acetobacterales</taxon>
        <taxon>Acidocellaceae</taxon>
        <taxon>Acidiphilium</taxon>
    </lineage>
</organism>
<gene>
    <name evidence="1" type="ordered locus">ACMV_06900</name>
</gene>
<dbReference type="EMBL" id="AP012035">
    <property type="protein sequence ID" value="BAJ80037.1"/>
    <property type="molecule type" value="Genomic_DNA"/>
</dbReference>
<dbReference type="SUPFAM" id="SSF53098">
    <property type="entry name" value="Ribonuclease H-like"/>
    <property type="match status" value="1"/>
</dbReference>
<sequence length="62" mass="6790">MRQAASREPLGPSTKPACRVARELTRLIGCRGRPGMTVSGHGTEFTSDATLVWSKDHGVEWH</sequence>
<keyword evidence="2" id="KW-1185">Reference proteome</keyword>
<evidence type="ECO:0000313" key="1">
    <source>
        <dbReference type="EMBL" id="BAJ80037.1"/>
    </source>
</evidence>